<sequence length="542" mass="58389">MPPGLKVIADGMIKASMGMVTTVMPGARDTTIALYHELDRQHGMAGDDEAGRAFAKVYKSAASTTLDNMGFSAYVMGETGKGLMRNAREFMANESHIASQLLGKQVDLTTGMGDSGEDCTESFLGLGQELPEVVGDTAWYDQYAPGGGSDRFRGSPEKLRDVAGSWRQAGKLMLRFLEDAQAYAHTADHAHSGEAADSFRRYFRGFVGFSAPPERAQQDETLVANLAAACAQLAKACDRYANHVEAAKEKIALDDMDPFHVEMPWDQPMFGGNGNDGGLLNAVLEDPYIHGLGNVAHAIDASESRVKLPGGSDSPPGLPGLPLLPVPRPVPVPLVLASYPGQAPAIMPMGNKVDPGIPSRDPVPPEPGSTRTLTPAEQQQFRTWLNTLNTGGFAGGGGPSNPDNAYQLRVSGYPEREVPLPGRPKGLMVDGIRPSDGYLVEAKHVQDPDCKKRSFRSLERVNDTLAKPVKVDNQGRPKFDPVIDSMYGNDERELVRYKSAMANPANSEIRGLEIATNGKDNVAYWQSMMAMNDVKGSARYVP</sequence>
<dbReference type="EMBL" id="RIBZ01000093">
    <property type="protein sequence ID" value="RNG33596.1"/>
    <property type="molecule type" value="Genomic_DNA"/>
</dbReference>
<dbReference type="Proteomes" id="UP000275401">
    <property type="component" value="Unassembled WGS sequence"/>
</dbReference>
<evidence type="ECO:0000313" key="3">
    <source>
        <dbReference type="EMBL" id="RNG33596.1"/>
    </source>
</evidence>
<evidence type="ECO:0000313" key="4">
    <source>
        <dbReference type="Proteomes" id="UP000275401"/>
    </source>
</evidence>
<proteinExistence type="predicted"/>
<dbReference type="AlphaFoldDB" id="A0A3M8WUF0"/>
<evidence type="ECO:0000259" key="1">
    <source>
        <dbReference type="Pfam" id="PF15646"/>
    </source>
</evidence>
<organism evidence="3 4">
    <name type="scientific">Streptomyces botrytidirepellens</name>
    <dbReference type="NCBI Taxonomy" id="2486417"/>
    <lineage>
        <taxon>Bacteria</taxon>
        <taxon>Bacillati</taxon>
        <taxon>Actinomycetota</taxon>
        <taxon>Actinomycetes</taxon>
        <taxon>Kitasatosporales</taxon>
        <taxon>Streptomycetaceae</taxon>
        <taxon>Streptomyces</taxon>
    </lineage>
</organism>
<name>A0A3M8WUF0_9ACTN</name>
<accession>A0A3M8WUF0</accession>
<feature type="domain" description="Outer membrane channel protein CpnT-like N-terminal" evidence="2">
    <location>
        <begin position="154"/>
        <end position="252"/>
    </location>
</feature>
<protein>
    <submittedName>
        <fullName evidence="3">Uncharacterized protein</fullName>
    </submittedName>
</protein>
<reference evidence="3 4" key="1">
    <citation type="submission" date="2018-11" db="EMBL/GenBank/DDBJ databases">
        <title>The Potential of Streptomyces as Biocontrol Agents against the Tomato grey mould, Botrytis cinerea (Gray mold) Frontiers in Microbiology.</title>
        <authorList>
            <person name="Li D."/>
        </authorList>
    </citation>
    <scope>NUCLEOTIDE SEQUENCE [LARGE SCALE GENOMIC DNA]</scope>
    <source>
        <strain evidence="3 4">NEAU-LD23</strain>
    </source>
</reference>
<evidence type="ECO:0000259" key="2">
    <source>
        <dbReference type="Pfam" id="PF25547"/>
    </source>
</evidence>
<feature type="domain" description="Tox-REase-2" evidence="1">
    <location>
        <begin position="402"/>
        <end position="535"/>
    </location>
</feature>
<dbReference type="Pfam" id="PF25547">
    <property type="entry name" value="WXG100_2"/>
    <property type="match status" value="1"/>
</dbReference>
<dbReference type="Pfam" id="PF15646">
    <property type="entry name" value="Tox-REase-2"/>
    <property type="match status" value="1"/>
</dbReference>
<dbReference type="InterPro" id="IPR028906">
    <property type="entry name" value="Tox-REase-2_dom"/>
</dbReference>
<dbReference type="InterPro" id="IPR057746">
    <property type="entry name" value="CpnT-like_N"/>
</dbReference>
<comment type="caution">
    <text evidence="3">The sequence shown here is derived from an EMBL/GenBank/DDBJ whole genome shotgun (WGS) entry which is preliminary data.</text>
</comment>
<keyword evidence="4" id="KW-1185">Reference proteome</keyword>
<gene>
    <name evidence="3" type="ORF">EEJ42_07155</name>
</gene>